<evidence type="ECO:0000313" key="1">
    <source>
        <dbReference type="EMBL" id="AEA42433.1"/>
    </source>
</evidence>
<proteinExistence type="predicted"/>
<dbReference type="eggNOG" id="ENOG5031ZUR">
    <property type="taxonomic scope" value="Bacteria"/>
</dbReference>
<dbReference type="RefSeq" id="WP_013685207.1">
    <property type="nucleotide sequence ID" value="NC_015321.1"/>
</dbReference>
<dbReference type="KEGG" id="fte:Fluta_0426"/>
<name>F2IEW8_FLUTR</name>
<protein>
    <recommendedName>
        <fullName evidence="3">Lipoprotein</fullName>
    </recommendedName>
</protein>
<dbReference type="PROSITE" id="PS51257">
    <property type="entry name" value="PROKAR_LIPOPROTEIN"/>
    <property type="match status" value="1"/>
</dbReference>
<dbReference type="HOGENOM" id="CLU_1632957_0_0_10"/>
<reference evidence="2" key="2">
    <citation type="submission" date="2011-02" db="EMBL/GenBank/DDBJ databases">
        <title>The complete genome of Fluviicola taffensis DSM 16823.</title>
        <authorList>
            <consortium name="US DOE Joint Genome Institute (JGI-PGF)"/>
            <person name="Lucas S."/>
            <person name="Copeland A."/>
            <person name="Lapidus A."/>
            <person name="Bruce D."/>
            <person name="Goodwin L."/>
            <person name="Pitluck S."/>
            <person name="Kyrpides N."/>
            <person name="Mavromatis K."/>
            <person name="Ivanova N."/>
            <person name="Mikhailova N."/>
            <person name="Pagani I."/>
            <person name="Chertkov O."/>
            <person name="Detter J.C."/>
            <person name="Han C."/>
            <person name="Tapia R."/>
            <person name="Land M."/>
            <person name="Hauser L."/>
            <person name="Markowitz V."/>
            <person name="Cheng J.-F."/>
            <person name="Hugenholtz P."/>
            <person name="Woyke T."/>
            <person name="Wu D."/>
            <person name="Tindall B."/>
            <person name="Pomrenke H.G."/>
            <person name="Brambilla E."/>
            <person name="Klenk H.-P."/>
            <person name="Eisen J.A."/>
        </authorList>
    </citation>
    <scope>NUCLEOTIDE SEQUENCE [LARGE SCALE GENOMIC DNA]</scope>
    <source>
        <strain evidence="2">DSM 16823 / RW262 / RW262</strain>
    </source>
</reference>
<evidence type="ECO:0000313" key="2">
    <source>
        <dbReference type="Proteomes" id="UP000007463"/>
    </source>
</evidence>
<gene>
    <name evidence="1" type="ordered locus">Fluta_0426</name>
</gene>
<keyword evidence="2" id="KW-1185">Reference proteome</keyword>
<accession>F2IEW8</accession>
<sequence length="162" mass="17911" precursor="true">MKRLIIVFLVGASVTSCTSVKQIGKVNMISTRNIDPNLDYSLISTYSGGSKRELKKSRAKSIEDAIDQTVKKVPGGEFVMNVKVYTIHKFNKEYLAVEGDVWGNAGNVSYKGFEVGELVIWKSAGSYKKGTITSLKDDKVCLIKTESGDIVEKKYEEISEAE</sequence>
<dbReference type="AlphaFoldDB" id="F2IEW8"/>
<reference evidence="1 2" key="1">
    <citation type="journal article" date="2011" name="Stand. Genomic Sci.">
        <title>Complete genome sequence of the gliding freshwater bacterium Fluviicola taffensis type strain (RW262).</title>
        <authorList>
            <person name="Woyke T."/>
            <person name="Chertkov O."/>
            <person name="Lapidus A."/>
            <person name="Nolan M."/>
            <person name="Lucas S."/>
            <person name="Del Rio T.G."/>
            <person name="Tice H."/>
            <person name="Cheng J.F."/>
            <person name="Tapia R."/>
            <person name="Han C."/>
            <person name="Goodwin L."/>
            <person name="Pitluck S."/>
            <person name="Liolios K."/>
            <person name="Pagani I."/>
            <person name="Ivanova N."/>
            <person name="Huntemann M."/>
            <person name="Mavromatis K."/>
            <person name="Mikhailova N."/>
            <person name="Pati A."/>
            <person name="Chen A."/>
            <person name="Palaniappan K."/>
            <person name="Land M."/>
            <person name="Hauser L."/>
            <person name="Brambilla E.M."/>
            <person name="Rohde M."/>
            <person name="Mwirichia R."/>
            <person name="Sikorski J."/>
            <person name="Tindall B.J."/>
            <person name="Goker M."/>
            <person name="Bristow J."/>
            <person name="Eisen J.A."/>
            <person name="Markowitz V."/>
            <person name="Hugenholtz P."/>
            <person name="Klenk H.P."/>
            <person name="Kyrpides N.C."/>
        </authorList>
    </citation>
    <scope>NUCLEOTIDE SEQUENCE [LARGE SCALE GENOMIC DNA]</scope>
    <source>
        <strain evidence="2">DSM 16823 / RW262 / RW262</strain>
    </source>
</reference>
<dbReference type="EMBL" id="CP002542">
    <property type="protein sequence ID" value="AEA42433.1"/>
    <property type="molecule type" value="Genomic_DNA"/>
</dbReference>
<organism evidence="1 2">
    <name type="scientific">Fluviicola taffensis (strain DSM 16823 / NCIMB 13979 / RW262)</name>
    <dbReference type="NCBI Taxonomy" id="755732"/>
    <lineage>
        <taxon>Bacteria</taxon>
        <taxon>Pseudomonadati</taxon>
        <taxon>Bacteroidota</taxon>
        <taxon>Flavobacteriia</taxon>
        <taxon>Flavobacteriales</taxon>
        <taxon>Crocinitomicaceae</taxon>
        <taxon>Fluviicola</taxon>
    </lineage>
</organism>
<evidence type="ECO:0008006" key="3">
    <source>
        <dbReference type="Google" id="ProtNLM"/>
    </source>
</evidence>
<dbReference type="Proteomes" id="UP000007463">
    <property type="component" value="Chromosome"/>
</dbReference>